<geneLocation type="mitochondrion" evidence="1"/>
<keyword evidence="1" id="KW-0496">Mitochondrion</keyword>
<sequence length="106" mass="12294">MRVKNPSTGLYWYGIFNKIPVEFKSCYTKLTKSDLNYSETASAERTCIQINFPSPERSQWLNLILLNKIHIVTGFQREISILPTNLNLFNIKIIGLRFSEEPCSIH</sequence>
<dbReference type="AlphaFoldDB" id="V5W690"/>
<reference evidence="1" key="1">
    <citation type="submission" date="2013-09" db="EMBL/GenBank/DDBJ databases">
        <authorList>
            <person name="Torriani S.F.F."/>
            <person name="Penselin D."/>
            <person name="Knogge W."/>
            <person name="Felder M."/>
            <person name="Taudien S."/>
            <person name="Platzer M."/>
            <person name="McDonald B.A."/>
            <person name="Brunner P.C."/>
        </authorList>
    </citation>
    <scope>NUCLEOTIDE SEQUENCE</scope>
</reference>
<evidence type="ECO:0000313" key="1">
    <source>
        <dbReference type="EMBL" id="AHC02451.1"/>
    </source>
</evidence>
<protein>
    <submittedName>
        <fullName evidence="1">Uncharacterized protein</fullName>
    </submittedName>
</protein>
<name>V5W690_RHYSE</name>
<gene>
    <name evidence="1" type="primary">nad5i2</name>
</gene>
<dbReference type="GeneID" id="17963638"/>
<dbReference type="RefSeq" id="YP_008965454.1">
    <property type="nucleotide sequence ID" value="NC_023128.1"/>
</dbReference>
<reference evidence="1" key="2">
    <citation type="journal article" date="2014" name="Fungal Genet. Biol.">
        <title>Comparative analysis of mitochondrial genomes from closely related Rhynchosporium species reveals extensive intron invasion.</title>
        <authorList>
            <person name="Torriani S.F."/>
            <person name="Penselin D."/>
            <person name="Knogge W."/>
            <person name="Felder M."/>
            <person name="Taudien S."/>
            <person name="Platzer M."/>
            <person name="McDonald B.A."/>
            <person name="Brunner P.C."/>
        </authorList>
    </citation>
    <scope>NUCLEOTIDE SEQUENCE</scope>
</reference>
<proteinExistence type="predicted"/>
<organism evidence="1">
    <name type="scientific">Rhynchosporium secalis</name>
    <name type="common">Barley scald fungus</name>
    <dbReference type="NCBI Taxonomy" id="38038"/>
    <lineage>
        <taxon>Eukaryota</taxon>
        <taxon>Fungi</taxon>
        <taxon>Dikarya</taxon>
        <taxon>Ascomycota</taxon>
        <taxon>Pezizomycotina</taxon>
        <taxon>Leotiomycetes</taxon>
        <taxon>Helotiales</taxon>
        <taxon>Ploettnerulaceae</taxon>
        <taxon>Rhynchosporium</taxon>
    </lineage>
</organism>
<accession>V5W690</accession>
<dbReference type="EMBL" id="KF650575">
    <property type="protein sequence ID" value="AHC02451.1"/>
    <property type="molecule type" value="Genomic_DNA"/>
</dbReference>